<proteinExistence type="predicted"/>
<organism evidence="1 2">
    <name type="scientific">Zosterops borbonicus</name>
    <dbReference type="NCBI Taxonomy" id="364589"/>
    <lineage>
        <taxon>Eukaryota</taxon>
        <taxon>Metazoa</taxon>
        <taxon>Chordata</taxon>
        <taxon>Craniata</taxon>
        <taxon>Vertebrata</taxon>
        <taxon>Euteleostomi</taxon>
        <taxon>Archelosauria</taxon>
        <taxon>Archosauria</taxon>
        <taxon>Dinosauria</taxon>
        <taxon>Saurischia</taxon>
        <taxon>Theropoda</taxon>
        <taxon>Coelurosauria</taxon>
        <taxon>Aves</taxon>
        <taxon>Neognathae</taxon>
        <taxon>Neoaves</taxon>
        <taxon>Telluraves</taxon>
        <taxon>Australaves</taxon>
        <taxon>Passeriformes</taxon>
        <taxon>Sylvioidea</taxon>
        <taxon>Zosteropidae</taxon>
        <taxon>Zosterops</taxon>
    </lineage>
</organism>
<keyword evidence="2" id="KW-1185">Reference proteome</keyword>
<gene>
    <name evidence="1" type="ORF">HGM15179_003314</name>
</gene>
<dbReference type="EMBL" id="SWJQ01000063">
    <property type="protein sequence ID" value="TRZ23804.1"/>
    <property type="molecule type" value="Genomic_DNA"/>
</dbReference>
<comment type="caution">
    <text evidence="1">The sequence shown here is derived from an EMBL/GenBank/DDBJ whole genome shotgun (WGS) entry which is preliminary data.</text>
</comment>
<name>A0A8K1GR79_9PASS</name>
<sequence length="98" mass="11198">MKFRRPIRIPSCKHLWEFAYGEPREYWLCLPSCLSRVWFLIAATPAAREIGESSPAEKDLGVPMDSELSMSQQCALVAKKANGILEWVRRSIASTVWE</sequence>
<reference evidence="1" key="1">
    <citation type="submission" date="2019-04" db="EMBL/GenBank/DDBJ databases">
        <title>Genome assembly of Zosterops borbonicus 15179.</title>
        <authorList>
            <person name="Leroy T."/>
            <person name="Anselmetti Y."/>
            <person name="Tilak M.-K."/>
            <person name="Nabholz B."/>
        </authorList>
    </citation>
    <scope>NUCLEOTIDE SEQUENCE</scope>
    <source>
        <strain evidence="1">HGM_15179</strain>
        <tissue evidence="1">Muscle</tissue>
    </source>
</reference>
<evidence type="ECO:0000313" key="1">
    <source>
        <dbReference type="EMBL" id="TRZ23804.1"/>
    </source>
</evidence>
<evidence type="ECO:0000313" key="2">
    <source>
        <dbReference type="Proteomes" id="UP000796761"/>
    </source>
</evidence>
<accession>A0A8K1GR79</accession>
<dbReference type="OrthoDB" id="426210at2759"/>
<protein>
    <submittedName>
        <fullName evidence="1">Uncharacterized protein</fullName>
    </submittedName>
</protein>
<dbReference type="AlphaFoldDB" id="A0A8K1GR79"/>
<dbReference type="Proteomes" id="UP000796761">
    <property type="component" value="Unassembled WGS sequence"/>
</dbReference>